<dbReference type="HOGENOM" id="CLU_3093243_0_0_1"/>
<gene>
    <name evidence="1" type="ORF">M422DRAFT_113232</name>
</gene>
<feature type="non-terminal residue" evidence="1">
    <location>
        <position position="1"/>
    </location>
</feature>
<organism evidence="1 2">
    <name type="scientific">Sphaerobolus stellatus (strain SS14)</name>
    <dbReference type="NCBI Taxonomy" id="990650"/>
    <lineage>
        <taxon>Eukaryota</taxon>
        <taxon>Fungi</taxon>
        <taxon>Dikarya</taxon>
        <taxon>Basidiomycota</taxon>
        <taxon>Agaricomycotina</taxon>
        <taxon>Agaricomycetes</taxon>
        <taxon>Phallomycetidae</taxon>
        <taxon>Geastrales</taxon>
        <taxon>Sphaerobolaceae</taxon>
        <taxon>Sphaerobolus</taxon>
    </lineage>
</organism>
<sequence>ASPTIQLCTDINFGGCVTNPVASDQCIDFTGGLAFLNEAISSAVTPSGFICT</sequence>
<proteinExistence type="predicted"/>
<evidence type="ECO:0000313" key="1">
    <source>
        <dbReference type="EMBL" id="KIJ46857.1"/>
    </source>
</evidence>
<evidence type="ECO:0000313" key="2">
    <source>
        <dbReference type="Proteomes" id="UP000054279"/>
    </source>
</evidence>
<dbReference type="AlphaFoldDB" id="A0A0C9W3W9"/>
<dbReference type="Proteomes" id="UP000054279">
    <property type="component" value="Unassembled WGS sequence"/>
</dbReference>
<accession>A0A0C9W3W9</accession>
<keyword evidence="2" id="KW-1185">Reference proteome</keyword>
<protein>
    <submittedName>
        <fullName evidence="1">Uncharacterized protein</fullName>
    </submittedName>
</protein>
<dbReference type="EMBL" id="KN837105">
    <property type="protein sequence ID" value="KIJ46857.1"/>
    <property type="molecule type" value="Genomic_DNA"/>
</dbReference>
<name>A0A0C9W3W9_SPHS4</name>
<dbReference type="OrthoDB" id="2884912at2759"/>
<reference evidence="1 2" key="1">
    <citation type="submission" date="2014-06" db="EMBL/GenBank/DDBJ databases">
        <title>Evolutionary Origins and Diversification of the Mycorrhizal Mutualists.</title>
        <authorList>
            <consortium name="DOE Joint Genome Institute"/>
            <consortium name="Mycorrhizal Genomics Consortium"/>
            <person name="Kohler A."/>
            <person name="Kuo A."/>
            <person name="Nagy L.G."/>
            <person name="Floudas D."/>
            <person name="Copeland A."/>
            <person name="Barry K.W."/>
            <person name="Cichocki N."/>
            <person name="Veneault-Fourrey C."/>
            <person name="LaButti K."/>
            <person name="Lindquist E.A."/>
            <person name="Lipzen A."/>
            <person name="Lundell T."/>
            <person name="Morin E."/>
            <person name="Murat C."/>
            <person name="Riley R."/>
            <person name="Ohm R."/>
            <person name="Sun H."/>
            <person name="Tunlid A."/>
            <person name="Henrissat B."/>
            <person name="Grigoriev I.V."/>
            <person name="Hibbett D.S."/>
            <person name="Martin F."/>
        </authorList>
    </citation>
    <scope>NUCLEOTIDE SEQUENCE [LARGE SCALE GENOMIC DNA]</scope>
    <source>
        <strain evidence="1 2">SS14</strain>
    </source>
</reference>
<feature type="non-terminal residue" evidence="1">
    <location>
        <position position="52"/>
    </location>
</feature>